<organism evidence="2 3">
    <name type="scientific">Candidatus Chloroploca mongolica</name>
    <dbReference type="NCBI Taxonomy" id="2528176"/>
    <lineage>
        <taxon>Bacteria</taxon>
        <taxon>Bacillati</taxon>
        <taxon>Chloroflexota</taxon>
        <taxon>Chloroflexia</taxon>
        <taxon>Chloroflexales</taxon>
        <taxon>Chloroflexineae</taxon>
        <taxon>Oscillochloridaceae</taxon>
        <taxon>Candidatus Chloroploca</taxon>
    </lineage>
</organism>
<comment type="caution">
    <text evidence="2">The sequence shown here is derived from an EMBL/GenBank/DDBJ whole genome shotgun (WGS) entry which is preliminary data.</text>
</comment>
<evidence type="ECO:0000313" key="2">
    <source>
        <dbReference type="EMBL" id="MBP1468337.1"/>
    </source>
</evidence>
<dbReference type="EMBL" id="SIJK02000065">
    <property type="protein sequence ID" value="MBP1468337.1"/>
    <property type="molecule type" value="Genomic_DNA"/>
</dbReference>
<proteinExistence type="predicted"/>
<evidence type="ECO:0000256" key="1">
    <source>
        <dbReference type="SAM" id="MobiDB-lite"/>
    </source>
</evidence>
<gene>
    <name evidence="2" type="ORF">EYB53_021680</name>
</gene>
<feature type="region of interest" description="Disordered" evidence="1">
    <location>
        <begin position="760"/>
        <end position="782"/>
    </location>
</feature>
<evidence type="ECO:0000313" key="3">
    <source>
        <dbReference type="Proteomes" id="UP001193081"/>
    </source>
</evidence>
<sequence length="1186" mass="129078">MSDSYYYDDEGLRPPEPTVNRAGLPALAYRVGTHASFLATMRARLSSADHPALRGLRTRATDDPAMALLDAWAYVADILSFYNERIINEGYLRTATERRSLVELARLIGYAPRPGVAASVFLAYTVEATATGDVQIGAGARAQSVPGPGEQPQSFETAEPLTARAAWSALKPRTSRPAFIILDQYGPSSLYDARLIDTIFFKGISANLRPGDMLLLVFGDEPGQQVPRKVQAVESLPAENRTKVTLQLLTVEYALQQFLVYWRKIDLQNKLGPQMLEALRTVLSQELEIRPHTLLNELLDSLVIPRHRMEEIIDGLEKAITELEPKPFDTLDDVSYMIKDVSQMDDVSQMIEGVLLIIRDILKVIGDILQNSVSTHLQAKTLSLRDLLEAFLSQVVGEGEEKIPLARLRQAANIVLQLLRHMSIAIPDQPIDTHEESQQEGSSKELFDALRAILVHLRRAPDPPAAATIKELLTRLVQPPSRPPRSAQALTSDTSRIFDGRSDALLGVLAADNPALSDTLAPALAAAAATPPPLLKAAYAMRVKAAPHGNNVPFMSFTTEGEDEIEDDRERRGKDRQMVKRREWGIDEAEDTIEIIGEIPKVPSTNQALLPLDAPYDQITQESWVVIERSNKISLSENRVTTPLIVRAIKAETVGRTAYGFPAKVTQLTLSAPWLDDSDTSLGDIRSTSVYAQGEALELADEPITSELAGGEVELDDFYADLTPGRWLIVSGERADTPGTAGVHAAELVMLAAVRHDAQDAPDQSLRASVGDPSDTAPLKLGGDTRHTTLLFANPLSYRYRRASVTISANVVRATHGESHPESLGGGDGSKPFQRFTLRQGPLTYLAAPSAAGAENTLQVRVNDVLWHPVEQLAALGPNERGYLLQTADSGTVSGVFGDGIHGARPPTGVENIRAVYRTGIGAPGNVRAEQISLLTTRPAGVRAVINPLPASGGANRDGPEAIRTSAPLTVTALDRLVSVQDYTDFARIFAGIGKAHAVRISDGTREVVHLTVAGTDDIPLDRDSDLMRNLKLALRRAGDPGVPLRLVVRRLRMLLIKARVRVHPDYLWEKVEPQVRDALRSTFSFTRRDLGQPAYAADALLTMQQVPGVVYVDLDAFGAVSAQDEHGLPLTPALLGEAMTAVMQQAVPQQAVLAALPTHRALAPAEIMYLVPSVEKTTLLLEELL</sequence>
<keyword evidence="3" id="KW-1185">Reference proteome</keyword>
<accession>A0ABS4DFW1</accession>
<dbReference type="Proteomes" id="UP001193081">
    <property type="component" value="Unassembled WGS sequence"/>
</dbReference>
<dbReference type="InterPro" id="IPR011749">
    <property type="entry name" value="CHP02243"/>
</dbReference>
<dbReference type="RefSeq" id="WP_135480989.1">
    <property type="nucleotide sequence ID" value="NZ_SIJK02000065.1"/>
</dbReference>
<protein>
    <submittedName>
        <fullName evidence="2">Baseplate assembly protein</fullName>
    </submittedName>
</protein>
<dbReference type="NCBIfam" id="TIGR02243">
    <property type="entry name" value="putative baseplate assembly protein"/>
    <property type="match status" value="1"/>
</dbReference>
<name>A0ABS4DFW1_9CHLR</name>
<reference evidence="2 3" key="1">
    <citation type="submission" date="2021-03" db="EMBL/GenBank/DDBJ databases">
        <authorList>
            <person name="Grouzdev D.S."/>
        </authorList>
    </citation>
    <scope>NUCLEOTIDE SEQUENCE [LARGE SCALE GENOMIC DNA]</scope>
    <source>
        <strain evidence="2 3">M50-1</strain>
    </source>
</reference>